<feature type="transmembrane region" description="Helical" evidence="1">
    <location>
        <begin position="192"/>
        <end position="209"/>
    </location>
</feature>
<feature type="transmembrane region" description="Helical" evidence="1">
    <location>
        <begin position="157"/>
        <end position="186"/>
    </location>
</feature>
<protein>
    <recommendedName>
        <fullName evidence="4">Glycosyltransferase RgtA/B/C/D-like domain-containing protein</fullName>
    </recommendedName>
</protein>
<feature type="transmembrane region" description="Helical" evidence="1">
    <location>
        <begin position="334"/>
        <end position="351"/>
    </location>
</feature>
<gene>
    <name evidence="2" type="ORF">DX914_19215</name>
</gene>
<evidence type="ECO:0000313" key="2">
    <source>
        <dbReference type="EMBL" id="RDZ25994.1"/>
    </source>
</evidence>
<sequence>MPILVLAGVLLAQALLIFNPGYYSHDELQWAAFAGQHPGWHFRDYLWRDVQSFQYRPLTFSLWLWLSEHLFARPLAFHGLMVALGGLNAAMLAVLLRRWGVTAGAAAGGALVFALGPFAALTHGWVGTLADLIWVGCALAVALLVQRERGGAATWFAVFVLTALALLAKEAGIVIPALMALGWWFLGRERRWLTATVVAALPVAAYLALRVGVLLFSPREAANYGWSLAFIPERWLEYQLYPPIATKMAIAGTLSRGLGDGRVWLAILVWLGTAAVLWRLGPRWFVGWLLAGTAALGPVMILAESANQYGYGYAAATAGVCAAAWPQLRRWGRVVLVVAALLSVWHGVNVMRRMHEVGTIQAVYSPAMAQAVQRAGGKTVRLAIADDGQAWIYQRLSHEIPGYAGVPIGERVKLVAAGEAADYQIQRDGSLKPLR</sequence>
<evidence type="ECO:0000313" key="3">
    <source>
        <dbReference type="Proteomes" id="UP000264492"/>
    </source>
</evidence>
<evidence type="ECO:0008006" key="4">
    <source>
        <dbReference type="Google" id="ProtNLM"/>
    </source>
</evidence>
<keyword evidence="3" id="KW-1185">Reference proteome</keyword>
<feature type="transmembrane region" description="Helical" evidence="1">
    <location>
        <begin position="126"/>
        <end position="145"/>
    </location>
</feature>
<evidence type="ECO:0000256" key="1">
    <source>
        <dbReference type="SAM" id="Phobius"/>
    </source>
</evidence>
<keyword evidence="1" id="KW-0472">Membrane</keyword>
<dbReference type="Proteomes" id="UP000264492">
    <property type="component" value="Unassembled WGS sequence"/>
</dbReference>
<keyword evidence="1" id="KW-1133">Transmembrane helix</keyword>
<feature type="transmembrane region" description="Helical" evidence="1">
    <location>
        <begin position="310"/>
        <end position="328"/>
    </location>
</feature>
<comment type="caution">
    <text evidence="2">The sequence shown here is derived from an EMBL/GenBank/DDBJ whole genome shotgun (WGS) entry which is preliminary data.</text>
</comment>
<accession>A0A371JWK8</accession>
<organism evidence="2 3">
    <name type="scientific">Lysobacter silvisoli</name>
    <dbReference type="NCBI Taxonomy" id="2293254"/>
    <lineage>
        <taxon>Bacteria</taxon>
        <taxon>Pseudomonadati</taxon>
        <taxon>Pseudomonadota</taxon>
        <taxon>Gammaproteobacteria</taxon>
        <taxon>Lysobacterales</taxon>
        <taxon>Lysobacteraceae</taxon>
        <taxon>Lysobacter</taxon>
    </lineage>
</organism>
<feature type="transmembrane region" description="Helical" evidence="1">
    <location>
        <begin position="75"/>
        <end position="96"/>
    </location>
</feature>
<feature type="transmembrane region" description="Helical" evidence="1">
    <location>
        <begin position="263"/>
        <end position="280"/>
    </location>
</feature>
<feature type="transmembrane region" description="Helical" evidence="1">
    <location>
        <begin position="103"/>
        <end position="120"/>
    </location>
</feature>
<name>A0A371JWK8_9GAMM</name>
<feature type="transmembrane region" description="Helical" evidence="1">
    <location>
        <begin position="286"/>
        <end position="303"/>
    </location>
</feature>
<keyword evidence="1" id="KW-0812">Transmembrane</keyword>
<reference evidence="2 3" key="1">
    <citation type="submission" date="2018-08" db="EMBL/GenBank/DDBJ databases">
        <title>Lysobacter sp. zong2l5, whole genome shotgun sequence.</title>
        <authorList>
            <person name="Zhang X."/>
            <person name="Feng G."/>
            <person name="Zhu H."/>
        </authorList>
    </citation>
    <scope>NUCLEOTIDE SEQUENCE [LARGE SCALE GENOMIC DNA]</scope>
    <source>
        <strain evidence="3">zong2l5</strain>
    </source>
</reference>
<dbReference type="EMBL" id="QTSU01000005">
    <property type="protein sequence ID" value="RDZ25994.1"/>
    <property type="molecule type" value="Genomic_DNA"/>
</dbReference>
<dbReference type="AlphaFoldDB" id="A0A371JWK8"/>
<proteinExistence type="predicted"/>